<keyword evidence="3 5" id="KW-0378">Hydrolase</keyword>
<dbReference type="SUPFAM" id="SSF51556">
    <property type="entry name" value="Metallo-dependent hydrolases"/>
    <property type="match status" value="1"/>
</dbReference>
<dbReference type="AlphaFoldDB" id="A0A5B9QVC6"/>
<evidence type="ECO:0000313" key="5">
    <source>
        <dbReference type="EMBL" id="QEG41760.1"/>
    </source>
</evidence>
<dbReference type="OrthoDB" id="9810005at2"/>
<dbReference type="InterPro" id="IPR001130">
    <property type="entry name" value="TatD-like"/>
</dbReference>
<keyword evidence="2 4" id="KW-0479">Metal-binding</keyword>
<feature type="binding site" evidence="4">
    <location>
        <position position="8"/>
    </location>
    <ligand>
        <name>a divalent metal cation</name>
        <dbReference type="ChEBI" id="CHEBI:60240"/>
        <label>1</label>
    </ligand>
</feature>
<dbReference type="InterPro" id="IPR032466">
    <property type="entry name" value="Metal_Hydrolase"/>
</dbReference>
<dbReference type="GO" id="GO:0005829">
    <property type="term" value="C:cytosol"/>
    <property type="evidence" value="ECO:0007669"/>
    <property type="project" value="TreeGrafter"/>
</dbReference>
<dbReference type="Gene3D" id="3.20.20.140">
    <property type="entry name" value="Metal-dependent hydrolases"/>
    <property type="match status" value="1"/>
</dbReference>
<feature type="binding site" evidence="4">
    <location>
        <position position="129"/>
    </location>
    <ligand>
        <name>a divalent metal cation</name>
        <dbReference type="ChEBI" id="CHEBI:60240"/>
        <label>2</label>
    </ligand>
</feature>
<dbReference type="PANTHER" id="PTHR46124:SF2">
    <property type="entry name" value="D-AMINOACYL-TRNA DEACYLASE"/>
    <property type="match status" value="1"/>
</dbReference>
<evidence type="ECO:0000256" key="2">
    <source>
        <dbReference type="ARBA" id="ARBA00022723"/>
    </source>
</evidence>
<organism evidence="5 6">
    <name type="scientific">Roseimaritima ulvae</name>
    <dbReference type="NCBI Taxonomy" id="980254"/>
    <lineage>
        <taxon>Bacteria</taxon>
        <taxon>Pseudomonadati</taxon>
        <taxon>Planctomycetota</taxon>
        <taxon>Planctomycetia</taxon>
        <taxon>Pirellulales</taxon>
        <taxon>Pirellulaceae</taxon>
        <taxon>Roseimaritima</taxon>
    </lineage>
</organism>
<dbReference type="EC" id="3.1.21.-" evidence="5"/>
<dbReference type="Proteomes" id="UP000325286">
    <property type="component" value="Chromosome"/>
</dbReference>
<feature type="binding site" evidence="4">
    <location>
        <position position="6"/>
    </location>
    <ligand>
        <name>a divalent metal cation</name>
        <dbReference type="ChEBI" id="CHEBI:60240"/>
        <label>1</label>
    </ligand>
</feature>
<dbReference type="GO" id="GO:0004536">
    <property type="term" value="F:DNA nuclease activity"/>
    <property type="evidence" value="ECO:0007669"/>
    <property type="project" value="InterPro"/>
</dbReference>
<dbReference type="InterPro" id="IPR015991">
    <property type="entry name" value="TatD/YcfH-like"/>
</dbReference>
<dbReference type="GO" id="GO:0046872">
    <property type="term" value="F:metal ion binding"/>
    <property type="evidence" value="ECO:0007669"/>
    <property type="project" value="UniProtKB-KW"/>
</dbReference>
<dbReference type="FunFam" id="3.20.20.140:FF:000005">
    <property type="entry name" value="TatD family hydrolase"/>
    <property type="match status" value="1"/>
</dbReference>
<dbReference type="NCBIfam" id="TIGR00010">
    <property type="entry name" value="YchF/TatD family DNA exonuclease"/>
    <property type="match status" value="1"/>
</dbReference>
<gene>
    <name evidence="5" type="primary">ycfH</name>
    <name evidence="5" type="ORF">UC8_37860</name>
</gene>
<protein>
    <submittedName>
        <fullName evidence="5">Putative deoxyribonuclease YcfH</fullName>
        <ecNumber evidence="5">3.1.21.-</ecNumber>
    </submittedName>
</protein>
<dbReference type="CDD" id="cd01310">
    <property type="entry name" value="TatD_DNAse"/>
    <property type="match status" value="1"/>
</dbReference>
<dbReference type="InterPro" id="IPR018228">
    <property type="entry name" value="DNase_TatD-rel_CS"/>
</dbReference>
<dbReference type="KEGG" id="rul:UC8_37860"/>
<reference evidence="5 6" key="1">
    <citation type="submission" date="2019-08" db="EMBL/GenBank/DDBJ databases">
        <title>Deep-cultivation of Planctomycetes and their phenomic and genomic characterization uncovers novel biology.</title>
        <authorList>
            <person name="Wiegand S."/>
            <person name="Jogler M."/>
            <person name="Boedeker C."/>
            <person name="Pinto D."/>
            <person name="Vollmers J."/>
            <person name="Rivas-Marin E."/>
            <person name="Kohn T."/>
            <person name="Peeters S.H."/>
            <person name="Heuer A."/>
            <person name="Rast P."/>
            <person name="Oberbeckmann S."/>
            <person name="Bunk B."/>
            <person name="Jeske O."/>
            <person name="Meyerdierks A."/>
            <person name="Storesund J.E."/>
            <person name="Kallscheuer N."/>
            <person name="Luecker S."/>
            <person name="Lage O.M."/>
            <person name="Pohl T."/>
            <person name="Merkel B.J."/>
            <person name="Hornburger P."/>
            <person name="Mueller R.-W."/>
            <person name="Bruemmer F."/>
            <person name="Labrenz M."/>
            <person name="Spormann A.M."/>
            <person name="Op den Camp H."/>
            <person name="Overmann J."/>
            <person name="Amann R."/>
            <person name="Jetten M.S.M."/>
            <person name="Mascher T."/>
            <person name="Medema M.H."/>
            <person name="Devos D.P."/>
            <person name="Kaster A.-K."/>
            <person name="Ovreas L."/>
            <person name="Rohde M."/>
            <person name="Galperin M.Y."/>
            <person name="Jogler C."/>
        </authorList>
    </citation>
    <scope>NUCLEOTIDE SEQUENCE [LARGE SCALE GENOMIC DNA]</scope>
    <source>
        <strain evidence="5 6">UC8</strain>
    </source>
</reference>
<feature type="binding site" evidence="4">
    <location>
        <position position="205"/>
    </location>
    <ligand>
        <name>a divalent metal cation</name>
        <dbReference type="ChEBI" id="CHEBI:60240"/>
        <label>1</label>
    </ligand>
</feature>
<dbReference type="GO" id="GO:0016788">
    <property type="term" value="F:hydrolase activity, acting on ester bonds"/>
    <property type="evidence" value="ECO:0007669"/>
    <property type="project" value="InterPro"/>
</dbReference>
<dbReference type="PANTHER" id="PTHR46124">
    <property type="entry name" value="D-AMINOACYL-TRNA DEACYLASE"/>
    <property type="match status" value="1"/>
</dbReference>
<dbReference type="PIRSF" id="PIRSF005902">
    <property type="entry name" value="DNase_TatD"/>
    <property type="match status" value="1"/>
</dbReference>
<dbReference type="EMBL" id="CP042914">
    <property type="protein sequence ID" value="QEG41760.1"/>
    <property type="molecule type" value="Genomic_DNA"/>
</dbReference>
<keyword evidence="6" id="KW-1185">Reference proteome</keyword>
<evidence type="ECO:0000256" key="4">
    <source>
        <dbReference type="PIRSR" id="PIRSR005902-1"/>
    </source>
</evidence>
<feature type="binding site" evidence="4">
    <location>
        <position position="155"/>
    </location>
    <ligand>
        <name>a divalent metal cation</name>
        <dbReference type="ChEBI" id="CHEBI:60240"/>
        <label>2</label>
    </ligand>
</feature>
<comment type="similarity">
    <text evidence="1">Belongs to the metallo-dependent hydrolases superfamily. TatD-type hydrolase family.</text>
</comment>
<sequence>MLFDTHAHLDDTQFDANRPDVIQRAREAGLVGILAVGTTAISSERCCQLAGEYPDYLYAAVGIQPNYVAQAEDDDWEKIEQLINTPGVRAVGETGLDDYWKDSPMELQIDYFLRHIDLAHRSGLPFIVHMRESCQQIIDTLRPLAAQRPLCGVMHSFTGDWQQTKQLLDFGLHISFAGMVTFKKSQDLRDVARQVPADRLLVETDAPYLSPEPLRGKRPNEPARVAHTLKCLADVRGVSAEELGEVTTANAKRMLSLG</sequence>
<dbReference type="RefSeq" id="WP_068135490.1">
    <property type="nucleotide sequence ID" value="NZ_CP042914.1"/>
</dbReference>
<evidence type="ECO:0000256" key="3">
    <source>
        <dbReference type="ARBA" id="ARBA00022801"/>
    </source>
</evidence>
<evidence type="ECO:0000256" key="1">
    <source>
        <dbReference type="ARBA" id="ARBA00009275"/>
    </source>
</evidence>
<dbReference type="PROSITE" id="PS01091">
    <property type="entry name" value="TATD_3"/>
    <property type="match status" value="1"/>
</dbReference>
<accession>A0A5B9QVC6</accession>
<feature type="binding site" evidence="4">
    <location>
        <position position="93"/>
    </location>
    <ligand>
        <name>a divalent metal cation</name>
        <dbReference type="ChEBI" id="CHEBI:60240"/>
        <label>1</label>
    </ligand>
</feature>
<evidence type="ECO:0000313" key="6">
    <source>
        <dbReference type="Proteomes" id="UP000325286"/>
    </source>
</evidence>
<name>A0A5B9QVC6_9BACT</name>
<dbReference type="PROSITE" id="PS01137">
    <property type="entry name" value="TATD_1"/>
    <property type="match status" value="1"/>
</dbReference>
<dbReference type="Pfam" id="PF01026">
    <property type="entry name" value="TatD_DNase"/>
    <property type="match status" value="1"/>
</dbReference>
<proteinExistence type="inferred from homology"/>